<evidence type="ECO:0000256" key="11">
    <source>
        <dbReference type="ARBA" id="ARBA00022840"/>
    </source>
</evidence>
<protein>
    <recommendedName>
        <fullName evidence="15 16">Type III pantothenate kinase</fullName>
        <ecNumber evidence="6 16">2.7.1.33</ecNumber>
    </recommendedName>
    <alternativeName>
        <fullName evidence="16">PanK-III</fullName>
    </alternativeName>
    <alternativeName>
        <fullName evidence="16">Pantothenic acid kinase</fullName>
    </alternativeName>
</protein>
<feature type="binding site" evidence="16">
    <location>
        <position position="132"/>
    </location>
    <ligand>
        <name>ATP</name>
        <dbReference type="ChEBI" id="CHEBI:30616"/>
    </ligand>
</feature>
<dbReference type="Proteomes" id="UP001357733">
    <property type="component" value="Unassembled WGS sequence"/>
</dbReference>
<comment type="subunit">
    <text evidence="5 16">Homodimer.</text>
</comment>
<evidence type="ECO:0000256" key="3">
    <source>
        <dbReference type="ARBA" id="ARBA00004496"/>
    </source>
</evidence>
<evidence type="ECO:0000256" key="9">
    <source>
        <dbReference type="ARBA" id="ARBA00022741"/>
    </source>
</evidence>
<dbReference type="CDD" id="cd24015">
    <property type="entry name" value="ASKHA_NBD_PanK-III"/>
    <property type="match status" value="1"/>
</dbReference>
<dbReference type="InterPro" id="IPR043129">
    <property type="entry name" value="ATPase_NBD"/>
</dbReference>
<keyword evidence="11 16" id="KW-0067">ATP-binding</keyword>
<sequence length="257" mass="27970">MLLVIDIGNTNIEAGLYDGDLLTKKFRISSDTSRTTDEYSMTFATIFDINSIKKEDIDGVIISSVVPKLSHAVPKMCERFLHIDPIIVGAGTKTGLNIKYYNPKEVGADRIVSSVSCKENYGYPAIIVDIGTAITFDYLDEEGSYHGGAIAPGIQIAADALFLRTSKLPRVELEESKTVIGKSTIEAMKSGLVNGYVGLIDGIIEKMLEELAKEKSQVKIISTGGFSSLLASKSKYIELSDTDLILKGLKSIYEKNV</sequence>
<dbReference type="NCBIfam" id="TIGR00671">
    <property type="entry name" value="baf"/>
    <property type="match status" value="1"/>
</dbReference>
<comment type="catalytic activity">
    <reaction evidence="1 16">
        <text>(R)-pantothenate + ATP = (R)-4'-phosphopantothenate + ADP + H(+)</text>
        <dbReference type="Rhea" id="RHEA:16373"/>
        <dbReference type="ChEBI" id="CHEBI:10986"/>
        <dbReference type="ChEBI" id="CHEBI:15378"/>
        <dbReference type="ChEBI" id="CHEBI:29032"/>
        <dbReference type="ChEBI" id="CHEBI:30616"/>
        <dbReference type="ChEBI" id="CHEBI:456216"/>
        <dbReference type="EC" id="2.7.1.33"/>
    </reaction>
</comment>
<dbReference type="NCBIfam" id="NF009855">
    <property type="entry name" value="PRK13321.1"/>
    <property type="match status" value="1"/>
</dbReference>
<dbReference type="Gene3D" id="3.30.420.40">
    <property type="match status" value="2"/>
</dbReference>
<dbReference type="NCBIfam" id="NF009848">
    <property type="entry name" value="PRK13318.1-6"/>
    <property type="match status" value="1"/>
</dbReference>
<feature type="binding site" evidence="16">
    <location>
        <position position="184"/>
    </location>
    <ligand>
        <name>substrate</name>
    </ligand>
</feature>
<evidence type="ECO:0000256" key="14">
    <source>
        <dbReference type="ARBA" id="ARBA00038036"/>
    </source>
</evidence>
<keyword evidence="8 16" id="KW-0808">Transferase</keyword>
<evidence type="ECO:0000256" key="4">
    <source>
        <dbReference type="ARBA" id="ARBA00005225"/>
    </source>
</evidence>
<comment type="similarity">
    <text evidence="14 16">Belongs to the type III pantothenate kinase family.</text>
</comment>
<keyword evidence="7 16" id="KW-0963">Cytoplasm</keyword>
<evidence type="ECO:0000256" key="12">
    <source>
        <dbReference type="ARBA" id="ARBA00022958"/>
    </source>
</evidence>
<evidence type="ECO:0000256" key="2">
    <source>
        <dbReference type="ARBA" id="ARBA00001958"/>
    </source>
</evidence>
<feature type="binding site" evidence="16">
    <location>
        <position position="100"/>
    </location>
    <ligand>
        <name>substrate</name>
    </ligand>
</feature>
<dbReference type="PANTHER" id="PTHR34265">
    <property type="entry name" value="TYPE III PANTOTHENATE KINASE"/>
    <property type="match status" value="1"/>
</dbReference>
<dbReference type="HAMAP" id="MF_01274">
    <property type="entry name" value="Pantothen_kinase_3"/>
    <property type="match status" value="1"/>
</dbReference>
<evidence type="ECO:0000256" key="7">
    <source>
        <dbReference type="ARBA" id="ARBA00022490"/>
    </source>
</evidence>
<evidence type="ECO:0000256" key="5">
    <source>
        <dbReference type="ARBA" id="ARBA00011738"/>
    </source>
</evidence>
<feature type="active site" description="Proton acceptor" evidence="16">
    <location>
        <position position="109"/>
    </location>
</feature>
<reference evidence="17 18" key="1">
    <citation type="submission" date="2024-01" db="EMBL/GenBank/DDBJ databases">
        <title>Complete genome sequence of Citroniella saccharovorans strain M6.X9, isolated from human fecal sample.</title>
        <authorList>
            <person name="Cheng G."/>
            <person name="Westerholm M."/>
            <person name="Schnurer A."/>
        </authorList>
    </citation>
    <scope>NUCLEOTIDE SEQUENCE [LARGE SCALE GENOMIC DNA]</scope>
    <source>
        <strain evidence="17 18">DSM 29873</strain>
    </source>
</reference>
<dbReference type="AlphaFoldDB" id="A0AAW9MSU4"/>
<keyword evidence="18" id="KW-1185">Reference proteome</keyword>
<evidence type="ECO:0000256" key="1">
    <source>
        <dbReference type="ARBA" id="ARBA00001206"/>
    </source>
</evidence>
<keyword evidence="13 16" id="KW-0173">Coenzyme A biosynthesis</keyword>
<comment type="caution">
    <text evidence="17">The sequence shown here is derived from an EMBL/GenBank/DDBJ whole genome shotgun (WGS) entry which is preliminary data.</text>
</comment>
<evidence type="ECO:0000256" key="16">
    <source>
        <dbReference type="HAMAP-Rule" id="MF_01274"/>
    </source>
</evidence>
<dbReference type="RefSeq" id="WP_324619193.1">
    <property type="nucleotide sequence ID" value="NZ_JAYKOT010000003.1"/>
</dbReference>
<dbReference type="GO" id="GO:0015937">
    <property type="term" value="P:coenzyme A biosynthetic process"/>
    <property type="evidence" value="ECO:0007669"/>
    <property type="project" value="UniProtKB-UniRule"/>
</dbReference>
<dbReference type="GO" id="GO:0046872">
    <property type="term" value="F:metal ion binding"/>
    <property type="evidence" value="ECO:0007669"/>
    <property type="project" value="UniProtKB-KW"/>
</dbReference>
<evidence type="ECO:0000313" key="17">
    <source>
        <dbReference type="EMBL" id="MEB3429061.1"/>
    </source>
</evidence>
<proteinExistence type="inferred from homology"/>
<gene>
    <name evidence="16" type="primary">coaX</name>
    <name evidence="17" type="ORF">VLK81_03320</name>
</gene>
<keyword evidence="12 16" id="KW-0630">Potassium</keyword>
<feature type="binding site" evidence="16">
    <location>
        <position position="129"/>
    </location>
    <ligand>
        <name>K(+)</name>
        <dbReference type="ChEBI" id="CHEBI:29103"/>
    </ligand>
</feature>
<keyword evidence="9 16" id="KW-0547">Nucleotide-binding</keyword>
<organism evidence="17 18">
    <name type="scientific">Citroniella saccharovorans</name>
    <dbReference type="NCBI Taxonomy" id="2053367"/>
    <lineage>
        <taxon>Bacteria</taxon>
        <taxon>Bacillati</taxon>
        <taxon>Bacillota</taxon>
        <taxon>Tissierellia</taxon>
        <taxon>Tissierellales</taxon>
        <taxon>Peptoniphilaceae</taxon>
        <taxon>Citroniella</taxon>
    </lineage>
</organism>
<keyword evidence="10 16" id="KW-0418">Kinase</keyword>
<evidence type="ECO:0000313" key="18">
    <source>
        <dbReference type="Proteomes" id="UP001357733"/>
    </source>
</evidence>
<dbReference type="InterPro" id="IPR004619">
    <property type="entry name" value="Type_III_PanK"/>
</dbReference>
<evidence type="ECO:0000256" key="13">
    <source>
        <dbReference type="ARBA" id="ARBA00022993"/>
    </source>
</evidence>
<comment type="subcellular location">
    <subcellularLocation>
        <location evidence="3 16">Cytoplasm</location>
    </subcellularLocation>
</comment>
<comment type="cofactor">
    <cofactor evidence="2">
        <name>K(+)</name>
        <dbReference type="ChEBI" id="CHEBI:29103"/>
    </cofactor>
</comment>
<evidence type="ECO:0000256" key="10">
    <source>
        <dbReference type="ARBA" id="ARBA00022777"/>
    </source>
</evidence>
<dbReference type="GO" id="GO:0004594">
    <property type="term" value="F:pantothenate kinase activity"/>
    <property type="evidence" value="ECO:0007669"/>
    <property type="project" value="UniProtKB-UniRule"/>
</dbReference>
<dbReference type="GO" id="GO:0005737">
    <property type="term" value="C:cytoplasm"/>
    <property type="evidence" value="ECO:0007669"/>
    <property type="project" value="UniProtKB-SubCell"/>
</dbReference>
<dbReference type="GO" id="GO:0005524">
    <property type="term" value="F:ATP binding"/>
    <property type="evidence" value="ECO:0007669"/>
    <property type="project" value="UniProtKB-UniRule"/>
</dbReference>
<feature type="binding site" evidence="16">
    <location>
        <begin position="107"/>
        <end position="110"/>
    </location>
    <ligand>
        <name>substrate</name>
    </ligand>
</feature>
<dbReference type="PANTHER" id="PTHR34265:SF1">
    <property type="entry name" value="TYPE III PANTOTHENATE KINASE"/>
    <property type="match status" value="1"/>
</dbReference>
<keyword evidence="16" id="KW-0479">Metal-binding</keyword>
<dbReference type="EC" id="2.7.1.33" evidence="6 16"/>
<comment type="function">
    <text evidence="16">Catalyzes the phosphorylation of pantothenate (Pan), the first step in CoA biosynthesis.</text>
</comment>
<comment type="pathway">
    <text evidence="4 16">Cofactor biosynthesis; coenzyme A biosynthesis; CoA from (R)-pantothenate: step 1/5.</text>
</comment>
<dbReference type="EMBL" id="JAYKOT010000003">
    <property type="protein sequence ID" value="MEB3429061.1"/>
    <property type="molecule type" value="Genomic_DNA"/>
</dbReference>
<evidence type="ECO:0000256" key="6">
    <source>
        <dbReference type="ARBA" id="ARBA00012102"/>
    </source>
</evidence>
<feature type="binding site" evidence="16">
    <location>
        <begin position="6"/>
        <end position="13"/>
    </location>
    <ligand>
        <name>ATP</name>
        <dbReference type="ChEBI" id="CHEBI:30616"/>
    </ligand>
</feature>
<name>A0AAW9MSU4_9FIRM</name>
<accession>A0AAW9MSU4</accession>
<evidence type="ECO:0000256" key="15">
    <source>
        <dbReference type="ARBA" id="ARBA00040883"/>
    </source>
</evidence>
<dbReference type="Pfam" id="PF03309">
    <property type="entry name" value="Pan_kinase"/>
    <property type="match status" value="1"/>
</dbReference>
<evidence type="ECO:0000256" key="8">
    <source>
        <dbReference type="ARBA" id="ARBA00022679"/>
    </source>
</evidence>
<comment type="cofactor">
    <cofactor evidence="16">
        <name>NH4(+)</name>
        <dbReference type="ChEBI" id="CHEBI:28938"/>
    </cofactor>
    <cofactor evidence="16">
        <name>K(+)</name>
        <dbReference type="ChEBI" id="CHEBI:29103"/>
    </cofactor>
    <text evidence="16">A monovalent cation. Ammonium or potassium.</text>
</comment>
<dbReference type="SUPFAM" id="SSF53067">
    <property type="entry name" value="Actin-like ATPase domain"/>
    <property type="match status" value="2"/>
</dbReference>